<name>A0A1G2K6I2_9BACT</name>
<sequence>MAEERRYSLAIIGGGVTGAALAYVASRYTDIGSIVVIEKNAWVAQVNSHPMNNAQTSHDGGTETNYDLAHALKVKAAAVMLRRYVESKKDPLLFKKTHRMVLGVGAYEVEKLRKRFEDFKSSYPDLRLIGAEELKTLEPMLMKDRSLDEPVAALVSSEGYAVNYQRLAECLISDAMTINKNLELSFNTGVESIRHEHAQYMIETTKGNVRADMVVFAAGPYSLFFAQQLGYGKRFAILPVAGSFYSGGELVRGKVYRVQVEGRPFAEIHGDPDVLNSRDTRFGPTTKPLPLMERHKYETFFDFLKLPLVSLRGIASLFKIIRQNKLVGYVAKNMVYDLPLIGKFFFLKEVRVIIPSMRYSDLKLRRGAGGIRPQIVDLPTGTLQMGDATIVGDNIIFNTTPSPGASICLGNAKRDAAELIKFGEGKYSFDVAAFEKDLG</sequence>
<feature type="domain" description="FAD dependent oxidoreductase" evidence="7">
    <location>
        <begin position="9"/>
        <end position="247"/>
    </location>
</feature>
<dbReference type="AlphaFoldDB" id="A0A1G2K6I2"/>
<evidence type="ECO:0000256" key="4">
    <source>
        <dbReference type="ARBA" id="ARBA00023002"/>
    </source>
</evidence>
<dbReference type="SUPFAM" id="SSF51905">
    <property type="entry name" value="FAD/NAD(P)-binding domain"/>
    <property type="match status" value="1"/>
</dbReference>
<keyword evidence="6" id="KW-0812">Transmembrane</keyword>
<dbReference type="Gene3D" id="3.30.9.10">
    <property type="entry name" value="D-Amino Acid Oxidase, subunit A, domain 2"/>
    <property type="match status" value="1"/>
</dbReference>
<evidence type="ECO:0000256" key="3">
    <source>
        <dbReference type="ARBA" id="ARBA00022827"/>
    </source>
</evidence>
<accession>A0A1G2K6I2</accession>
<keyword evidence="6" id="KW-0472">Membrane</keyword>
<evidence type="ECO:0000313" key="8">
    <source>
        <dbReference type="EMBL" id="OGZ94803.1"/>
    </source>
</evidence>
<dbReference type="EMBL" id="MHQC01000027">
    <property type="protein sequence ID" value="OGZ94803.1"/>
    <property type="molecule type" value="Genomic_DNA"/>
</dbReference>
<dbReference type="InterPro" id="IPR006076">
    <property type="entry name" value="FAD-dep_OxRdtase"/>
</dbReference>
<dbReference type="GO" id="GO:0047545">
    <property type="term" value="F:(S)-2-hydroxyglutarate dehydrogenase activity"/>
    <property type="evidence" value="ECO:0007669"/>
    <property type="project" value="TreeGrafter"/>
</dbReference>
<organism evidence="8 9">
    <name type="scientific">Candidatus Sungbacteria bacterium RIFCSPHIGHO2_01_FULL_47_32</name>
    <dbReference type="NCBI Taxonomy" id="1802264"/>
    <lineage>
        <taxon>Bacteria</taxon>
        <taxon>Candidatus Sungiibacteriota</taxon>
    </lineage>
</organism>
<gene>
    <name evidence="8" type="ORF">A2633_05810</name>
</gene>
<comment type="similarity">
    <text evidence="5">Belongs to the L2HGDH family.</text>
</comment>
<evidence type="ECO:0000256" key="5">
    <source>
        <dbReference type="ARBA" id="ARBA00037941"/>
    </source>
</evidence>
<proteinExistence type="inferred from homology"/>
<evidence type="ECO:0000256" key="6">
    <source>
        <dbReference type="SAM" id="Phobius"/>
    </source>
</evidence>
<reference evidence="8 9" key="1">
    <citation type="journal article" date="2016" name="Nat. Commun.">
        <title>Thousands of microbial genomes shed light on interconnected biogeochemical processes in an aquifer system.</title>
        <authorList>
            <person name="Anantharaman K."/>
            <person name="Brown C.T."/>
            <person name="Hug L.A."/>
            <person name="Sharon I."/>
            <person name="Castelle C.J."/>
            <person name="Probst A.J."/>
            <person name="Thomas B.C."/>
            <person name="Singh A."/>
            <person name="Wilkins M.J."/>
            <person name="Karaoz U."/>
            <person name="Brodie E.L."/>
            <person name="Williams K.H."/>
            <person name="Hubbard S.S."/>
            <person name="Banfield J.F."/>
        </authorList>
    </citation>
    <scope>NUCLEOTIDE SEQUENCE [LARGE SCALE GENOMIC DNA]</scope>
</reference>
<dbReference type="UniPathway" id="UPA00223">
    <property type="reaction ID" value="UER01008"/>
</dbReference>
<protein>
    <recommendedName>
        <fullName evidence="7">FAD dependent oxidoreductase domain-containing protein</fullName>
    </recommendedName>
</protein>
<evidence type="ECO:0000313" key="9">
    <source>
        <dbReference type="Proteomes" id="UP000177152"/>
    </source>
</evidence>
<comment type="cofactor">
    <cofactor evidence="1">
        <name>FAD</name>
        <dbReference type="ChEBI" id="CHEBI:57692"/>
    </cofactor>
</comment>
<dbReference type="Proteomes" id="UP000177152">
    <property type="component" value="Unassembled WGS sequence"/>
</dbReference>
<dbReference type="Gene3D" id="3.50.50.60">
    <property type="entry name" value="FAD/NAD(P)-binding domain"/>
    <property type="match status" value="1"/>
</dbReference>
<keyword evidence="2" id="KW-0285">Flavoprotein</keyword>
<evidence type="ECO:0000256" key="1">
    <source>
        <dbReference type="ARBA" id="ARBA00001974"/>
    </source>
</evidence>
<evidence type="ECO:0000256" key="2">
    <source>
        <dbReference type="ARBA" id="ARBA00022630"/>
    </source>
</evidence>
<dbReference type="InterPro" id="IPR036188">
    <property type="entry name" value="FAD/NAD-bd_sf"/>
</dbReference>
<dbReference type="GO" id="GO:0005737">
    <property type="term" value="C:cytoplasm"/>
    <property type="evidence" value="ECO:0007669"/>
    <property type="project" value="TreeGrafter"/>
</dbReference>
<dbReference type="GO" id="GO:0006099">
    <property type="term" value="P:tricarboxylic acid cycle"/>
    <property type="evidence" value="ECO:0007669"/>
    <property type="project" value="UniProtKB-UniPathway"/>
</dbReference>
<dbReference type="PANTHER" id="PTHR43104:SF2">
    <property type="entry name" value="L-2-HYDROXYGLUTARATE DEHYDROGENASE, MITOCHONDRIAL"/>
    <property type="match status" value="1"/>
</dbReference>
<keyword evidence="6" id="KW-1133">Transmembrane helix</keyword>
<dbReference type="Pfam" id="PF01266">
    <property type="entry name" value="DAO"/>
    <property type="match status" value="1"/>
</dbReference>
<keyword evidence="4" id="KW-0560">Oxidoreductase</keyword>
<feature type="transmembrane region" description="Helical" evidence="6">
    <location>
        <begin position="7"/>
        <end position="25"/>
    </location>
</feature>
<evidence type="ECO:0000259" key="7">
    <source>
        <dbReference type="Pfam" id="PF01266"/>
    </source>
</evidence>
<dbReference type="PANTHER" id="PTHR43104">
    <property type="entry name" value="L-2-HYDROXYGLUTARATE DEHYDROGENASE, MITOCHONDRIAL"/>
    <property type="match status" value="1"/>
</dbReference>
<keyword evidence="3" id="KW-0274">FAD</keyword>
<comment type="caution">
    <text evidence="8">The sequence shown here is derived from an EMBL/GenBank/DDBJ whole genome shotgun (WGS) entry which is preliminary data.</text>
</comment>